<reference evidence="2" key="1">
    <citation type="submission" date="2023-08" db="EMBL/GenBank/DDBJ databases">
        <title>A de novo genome assembly of Solanum verrucosum Schlechtendal, a Mexican diploid species geographically isolated from the other diploid A-genome species in potato relatives.</title>
        <authorList>
            <person name="Hosaka K."/>
        </authorList>
    </citation>
    <scope>NUCLEOTIDE SEQUENCE</scope>
    <source>
        <tissue evidence="2">Young leaves</tissue>
    </source>
</reference>
<dbReference type="PANTHER" id="PTHR34072:SF59">
    <property type="entry name" value="CCHC-TYPE INTEGRASE"/>
    <property type="match status" value="1"/>
</dbReference>
<accession>A0AAF0T580</accession>
<evidence type="ECO:0000259" key="1">
    <source>
        <dbReference type="Pfam" id="PF17919"/>
    </source>
</evidence>
<feature type="domain" description="Reverse transcriptase/retrotransposon-derived protein RNase H-like" evidence="1">
    <location>
        <begin position="32"/>
        <end position="88"/>
    </location>
</feature>
<dbReference type="PANTHER" id="PTHR34072">
    <property type="entry name" value="ENZYMATIC POLYPROTEIN-RELATED"/>
    <property type="match status" value="1"/>
</dbReference>
<protein>
    <recommendedName>
        <fullName evidence="1">Reverse transcriptase/retrotransposon-derived protein RNase H-like domain-containing protein</fullName>
    </recommendedName>
</protein>
<gene>
    <name evidence="2" type="ORF">MTR67_001672</name>
</gene>
<dbReference type="AlphaFoldDB" id="A0AAF0T580"/>
<proteinExistence type="predicted"/>
<evidence type="ECO:0000313" key="3">
    <source>
        <dbReference type="Proteomes" id="UP001234989"/>
    </source>
</evidence>
<name>A0AAF0T580_SOLVR</name>
<dbReference type="Pfam" id="PF17919">
    <property type="entry name" value="RT_RNaseH_2"/>
    <property type="match status" value="1"/>
</dbReference>
<sequence length="187" mass="21268">MAPAELKKLKEKLKDLLDKGFIRVISSLGAPWSYECEKSFLELKTRLTTTPILTLADGLHGYVIYCDASRVGLGFVLMQRDQKSLQYVFNQKELNLCQRRWLEFLKDYDMNVFYHPGKANVVVDALSRLSIAEVKEKQDSVLILHQLKGAAHQQIVEVFSLEGDGVLYYQVLLRCTVTYEKSFGGAA</sequence>
<organism evidence="2 3">
    <name type="scientific">Solanum verrucosum</name>
    <dbReference type="NCBI Taxonomy" id="315347"/>
    <lineage>
        <taxon>Eukaryota</taxon>
        <taxon>Viridiplantae</taxon>
        <taxon>Streptophyta</taxon>
        <taxon>Embryophyta</taxon>
        <taxon>Tracheophyta</taxon>
        <taxon>Spermatophyta</taxon>
        <taxon>Magnoliopsida</taxon>
        <taxon>eudicotyledons</taxon>
        <taxon>Gunneridae</taxon>
        <taxon>Pentapetalae</taxon>
        <taxon>asterids</taxon>
        <taxon>lamiids</taxon>
        <taxon>Solanales</taxon>
        <taxon>Solanaceae</taxon>
        <taxon>Solanoideae</taxon>
        <taxon>Solaneae</taxon>
        <taxon>Solanum</taxon>
    </lineage>
</organism>
<dbReference type="InterPro" id="IPR041577">
    <property type="entry name" value="RT_RNaseH_2"/>
</dbReference>
<evidence type="ECO:0000313" key="2">
    <source>
        <dbReference type="EMBL" id="WMV08287.1"/>
    </source>
</evidence>
<dbReference type="InterPro" id="IPR043502">
    <property type="entry name" value="DNA/RNA_pol_sf"/>
</dbReference>
<dbReference type="Proteomes" id="UP001234989">
    <property type="component" value="Chromosome 1"/>
</dbReference>
<dbReference type="Gene3D" id="3.30.70.270">
    <property type="match status" value="1"/>
</dbReference>
<keyword evidence="3" id="KW-1185">Reference proteome</keyword>
<dbReference type="InterPro" id="IPR043128">
    <property type="entry name" value="Rev_trsase/Diguanyl_cyclase"/>
</dbReference>
<dbReference type="EMBL" id="CP133612">
    <property type="protein sequence ID" value="WMV08287.1"/>
    <property type="molecule type" value="Genomic_DNA"/>
</dbReference>
<dbReference type="SUPFAM" id="SSF56672">
    <property type="entry name" value="DNA/RNA polymerases"/>
    <property type="match status" value="1"/>
</dbReference>